<protein>
    <recommendedName>
        <fullName evidence="3">DUF2313 domain-containing protein</fullName>
    </recommendedName>
</protein>
<evidence type="ECO:0000313" key="1">
    <source>
        <dbReference type="EMBL" id="EIW19904.1"/>
    </source>
</evidence>
<dbReference type="PATRIC" id="fig|1149862.3.peg.1056"/>
<comment type="caution">
    <text evidence="1">The sequence shown here is derived from an EMBL/GenBank/DDBJ whole genome shotgun (WGS) entry which is preliminary data.</text>
</comment>
<gene>
    <name evidence="1" type="ORF">FB4_0155</name>
</gene>
<sequence length="279" mass="30927">MIGNRALRMVNNGPDYYAYSKLYANLQQAIAADLDNVADKNEDVRLQLYIVTATWGLKYWESILGIPVVAADGYEARRSRILAKWRGIGNFGVDLLYALISAYTSVPVKASVDIENFVVIIEFGGDVPGYDDMAPQIQNVIHAHLGLLFKWQVKTAVSIKQDPKLTLYMTDSMNFWNLDGAGGKFLWNGAYQFDGSKKFDGLVPGHLAGSSFTQNHVITSYEENKTAKPFTEATQKWNSGFKFDGTRKFGNYAADTPSCGNSVYFKRVQAGVTVEKGAI</sequence>
<dbReference type="Pfam" id="PF10076">
    <property type="entry name" value="Phage_Mu_Gp48"/>
    <property type="match status" value="1"/>
</dbReference>
<dbReference type="InterPro" id="IPR018755">
    <property type="entry name" value="Phage_Mu_Gp48"/>
</dbReference>
<accession>I9LHC8</accession>
<name>I9LHC8_9FIRM</name>
<organism evidence="1 2">
    <name type="scientific">Pelosinus fermentans B4</name>
    <dbReference type="NCBI Taxonomy" id="1149862"/>
    <lineage>
        <taxon>Bacteria</taxon>
        <taxon>Bacillati</taxon>
        <taxon>Bacillota</taxon>
        <taxon>Negativicutes</taxon>
        <taxon>Selenomonadales</taxon>
        <taxon>Sporomusaceae</taxon>
        <taxon>Pelosinus</taxon>
    </lineage>
</organism>
<keyword evidence="2" id="KW-1185">Reference proteome</keyword>
<dbReference type="RefSeq" id="WP_007931989.1">
    <property type="nucleotide sequence ID" value="NZ_AKVJ01000011.1"/>
</dbReference>
<evidence type="ECO:0008006" key="3">
    <source>
        <dbReference type="Google" id="ProtNLM"/>
    </source>
</evidence>
<proteinExistence type="predicted"/>
<dbReference type="OrthoDB" id="1629754at2"/>
<dbReference type="EMBL" id="AKVJ01000011">
    <property type="protein sequence ID" value="EIW19904.1"/>
    <property type="molecule type" value="Genomic_DNA"/>
</dbReference>
<reference evidence="1 2" key="1">
    <citation type="journal article" date="2012" name="J. Bacteriol.">
        <title>Draft Genome Sequences for Two Metal-Reducing Pelosinus fermentans Strains Isolated from a Cr(VI)-Contaminated Site and for Type Strain R7.</title>
        <authorList>
            <person name="Brown S.D."/>
            <person name="Podar M."/>
            <person name="Klingeman D.M."/>
            <person name="Johnson C.M."/>
            <person name="Yang Z.K."/>
            <person name="Utturkar S.M."/>
            <person name="Land M.L."/>
            <person name="Mosher J.J."/>
            <person name="Hurt R.A.Jr."/>
            <person name="Phelps T.J."/>
            <person name="Palumbo A.V."/>
            <person name="Arkin A.P."/>
            <person name="Hazen T.C."/>
            <person name="Elias D.A."/>
        </authorList>
    </citation>
    <scope>NUCLEOTIDE SEQUENCE [LARGE SCALE GENOMIC DNA]</scope>
    <source>
        <strain evidence="1 2">B4</strain>
    </source>
</reference>
<dbReference type="Proteomes" id="UP000004324">
    <property type="component" value="Unassembled WGS sequence"/>
</dbReference>
<evidence type="ECO:0000313" key="2">
    <source>
        <dbReference type="Proteomes" id="UP000004324"/>
    </source>
</evidence>
<dbReference type="AlphaFoldDB" id="I9LHC8"/>